<sequence length="657" mass="69554">MKAYVLRLSAILMAAVSVPAIAQNSATLAGVEGYGNLVTGGAIATLTGDADRDARVTLEWRRAGEPAFRGAHPLVRIDATHLAGSLFHLSPGTAYEIRLTLTDPDGTTGATSQVTTLSTRPDTLPEAGLRTVYVTPTGNDANNGLSPQAAVQTISRGVAIAQAGDTVLVAPGIYRESVSMPRSGTATQPIILRGQGPGVVLDGAQVVGPDNAWTSVGSGVYRRSHATATGHVVSDQGRLFRYTSLAQLQALAAGAPGGFWHDGTQLHVKLPGNASPSPRTFHVARLEDGIVVDGRSFIRIENLEIRHFGAGDYGKGIYLRQANDVIVRANTIHDIGSAGIWVKGGSRHRIEDNTLYDTSIPGWPWPVTKGSSSENNGIAFTDNVGRGHVVRHNQFSGWFNGIGPCGSAAPPSGVTTEVDIYRNTFRHHNDDALEPEGYCANIRLFENTIADSHMAFAVAPAAPGPTFILRNVAFDIGSTRSSQIDGHTSSVLKINSGFSTPVGPVLLYHNTFVTAAPSTDAMSLLTPGFSTYIRSRNNIYAGTRNVLDKVNSVTLDFNYDLLYTTDSTRFVRWMGTNYTSFSAFGGAATGQETSGINAPPGLVSAGERDFRLGPGSAAIDRGERLPGINDEFAGTAPDMGADEFADRLFANGFEMAP</sequence>
<proteinExistence type="predicted"/>
<dbReference type="InterPro" id="IPR006626">
    <property type="entry name" value="PbH1"/>
</dbReference>
<accession>A0ABY6BJ88</accession>
<dbReference type="Gene3D" id="2.160.20.10">
    <property type="entry name" value="Single-stranded right-handed beta-helix, Pectin lyase-like"/>
    <property type="match status" value="2"/>
</dbReference>
<reference evidence="6" key="1">
    <citation type="submission" date="2022-09" db="EMBL/GenBank/DDBJ databases">
        <title>Tahibacter sp. nov., isolated from a fresh water.</title>
        <authorList>
            <person name="Baek J.H."/>
            <person name="Lee J.K."/>
            <person name="Kim J.M."/>
            <person name="Jeon C.O."/>
        </authorList>
    </citation>
    <scope>NUCLEOTIDE SEQUENCE</scope>
    <source>
        <strain evidence="6">W38</strain>
    </source>
</reference>
<dbReference type="InterPro" id="IPR039448">
    <property type="entry name" value="Beta_helix"/>
</dbReference>
<dbReference type="InterPro" id="IPR011050">
    <property type="entry name" value="Pectin_lyase_fold/virulence"/>
</dbReference>
<gene>
    <name evidence="6" type="ORF">N4264_09435</name>
</gene>
<dbReference type="PANTHER" id="PTHR40088">
    <property type="entry name" value="PECTATE LYASE (EUROFUNG)"/>
    <property type="match status" value="1"/>
</dbReference>
<name>A0ABY6BJ88_9GAMM</name>
<dbReference type="InterPro" id="IPR012334">
    <property type="entry name" value="Pectin_lyas_fold"/>
</dbReference>
<feature type="chain" id="PRO_5045504471" evidence="4">
    <location>
        <begin position="23"/>
        <end position="657"/>
    </location>
</feature>
<evidence type="ECO:0000256" key="4">
    <source>
        <dbReference type="SAM" id="SignalP"/>
    </source>
</evidence>
<evidence type="ECO:0000256" key="3">
    <source>
        <dbReference type="ARBA" id="ARBA00022729"/>
    </source>
</evidence>
<evidence type="ECO:0000256" key="1">
    <source>
        <dbReference type="ARBA" id="ARBA00004613"/>
    </source>
</evidence>
<dbReference type="RefSeq" id="WP_261696780.1">
    <property type="nucleotide sequence ID" value="NZ_CP104694.1"/>
</dbReference>
<organism evidence="6 7">
    <name type="scientific">Tahibacter amnicola</name>
    <dbReference type="NCBI Taxonomy" id="2976241"/>
    <lineage>
        <taxon>Bacteria</taxon>
        <taxon>Pseudomonadati</taxon>
        <taxon>Pseudomonadota</taxon>
        <taxon>Gammaproteobacteria</taxon>
        <taxon>Lysobacterales</taxon>
        <taxon>Rhodanobacteraceae</taxon>
        <taxon>Tahibacter</taxon>
    </lineage>
</organism>
<dbReference type="SMART" id="SM00710">
    <property type="entry name" value="PbH1"/>
    <property type="match status" value="5"/>
</dbReference>
<dbReference type="Proteomes" id="UP001064632">
    <property type="component" value="Chromosome"/>
</dbReference>
<dbReference type="Pfam" id="PF13229">
    <property type="entry name" value="Beta_helix"/>
    <property type="match status" value="1"/>
</dbReference>
<keyword evidence="7" id="KW-1185">Reference proteome</keyword>
<feature type="domain" description="Right handed beta helix" evidence="5">
    <location>
        <begin position="287"/>
        <end position="409"/>
    </location>
</feature>
<dbReference type="InterPro" id="IPR052052">
    <property type="entry name" value="Polysaccharide_Lyase_9"/>
</dbReference>
<dbReference type="EMBL" id="CP104694">
    <property type="protein sequence ID" value="UXI69827.1"/>
    <property type="molecule type" value="Genomic_DNA"/>
</dbReference>
<keyword evidence="2" id="KW-0964">Secreted</keyword>
<dbReference type="PANTHER" id="PTHR40088:SF2">
    <property type="entry name" value="SECRETED SUGAR HYDROLASE"/>
    <property type="match status" value="1"/>
</dbReference>
<evidence type="ECO:0000313" key="6">
    <source>
        <dbReference type="EMBL" id="UXI69827.1"/>
    </source>
</evidence>
<feature type="signal peptide" evidence="4">
    <location>
        <begin position="1"/>
        <end position="22"/>
    </location>
</feature>
<comment type="subcellular location">
    <subcellularLocation>
        <location evidence="1">Secreted</location>
    </subcellularLocation>
</comment>
<dbReference type="SUPFAM" id="SSF51126">
    <property type="entry name" value="Pectin lyase-like"/>
    <property type="match status" value="1"/>
</dbReference>
<evidence type="ECO:0000256" key="2">
    <source>
        <dbReference type="ARBA" id="ARBA00022525"/>
    </source>
</evidence>
<keyword evidence="3 4" id="KW-0732">Signal</keyword>
<evidence type="ECO:0000259" key="5">
    <source>
        <dbReference type="Pfam" id="PF13229"/>
    </source>
</evidence>
<evidence type="ECO:0000313" key="7">
    <source>
        <dbReference type="Proteomes" id="UP001064632"/>
    </source>
</evidence>
<protein>
    <submittedName>
        <fullName evidence="6">Right-handed parallel beta-helix repeat-containing protein</fullName>
    </submittedName>
</protein>